<name>A0A6J7BR64_9ZZZZ</name>
<evidence type="ECO:0000313" key="1">
    <source>
        <dbReference type="EMBL" id="CAB4848022.1"/>
    </source>
</evidence>
<organism evidence="1">
    <name type="scientific">freshwater metagenome</name>
    <dbReference type="NCBI Taxonomy" id="449393"/>
    <lineage>
        <taxon>unclassified sequences</taxon>
        <taxon>metagenomes</taxon>
        <taxon>ecological metagenomes</taxon>
    </lineage>
</organism>
<proteinExistence type="predicted"/>
<accession>A0A6J7BR64</accession>
<dbReference type="EMBL" id="CAFBIZ010000049">
    <property type="protein sequence ID" value="CAB4848022.1"/>
    <property type="molecule type" value="Genomic_DNA"/>
</dbReference>
<protein>
    <submittedName>
        <fullName evidence="1">Unannotated protein</fullName>
    </submittedName>
</protein>
<dbReference type="AlphaFoldDB" id="A0A6J7BR64"/>
<sequence length="47" mass="5089">MGVLPAELELVGQRGVCRSERCRESGEDGETVVWLPVDLGAVDTDDE</sequence>
<gene>
    <name evidence="1" type="ORF">UFOPK3268_00540</name>
</gene>
<reference evidence="1" key="1">
    <citation type="submission" date="2020-05" db="EMBL/GenBank/DDBJ databases">
        <authorList>
            <person name="Chiriac C."/>
            <person name="Salcher M."/>
            <person name="Ghai R."/>
            <person name="Kavagutti S V."/>
        </authorList>
    </citation>
    <scope>NUCLEOTIDE SEQUENCE</scope>
</reference>